<feature type="transmembrane region" description="Helical" evidence="1">
    <location>
        <begin position="151"/>
        <end position="184"/>
    </location>
</feature>
<name>A0A0F9UGA4_9ZZZZ</name>
<feature type="transmembrane region" description="Helical" evidence="1">
    <location>
        <begin position="196"/>
        <end position="213"/>
    </location>
</feature>
<accession>A0A0F9UGA4</accession>
<protein>
    <submittedName>
        <fullName evidence="2">Uncharacterized protein</fullName>
    </submittedName>
</protein>
<reference evidence="2" key="1">
    <citation type="journal article" date="2015" name="Nature">
        <title>Complex archaea that bridge the gap between prokaryotes and eukaryotes.</title>
        <authorList>
            <person name="Spang A."/>
            <person name="Saw J.H."/>
            <person name="Jorgensen S.L."/>
            <person name="Zaremba-Niedzwiedzka K."/>
            <person name="Martijn J."/>
            <person name="Lind A.E."/>
            <person name="van Eijk R."/>
            <person name="Schleper C."/>
            <person name="Guy L."/>
            <person name="Ettema T.J."/>
        </authorList>
    </citation>
    <scope>NUCLEOTIDE SEQUENCE</scope>
</reference>
<feature type="transmembrane region" description="Helical" evidence="1">
    <location>
        <begin position="12"/>
        <end position="35"/>
    </location>
</feature>
<feature type="transmembrane region" description="Helical" evidence="1">
    <location>
        <begin position="79"/>
        <end position="103"/>
    </location>
</feature>
<organism evidence="2">
    <name type="scientific">marine sediment metagenome</name>
    <dbReference type="NCBI Taxonomy" id="412755"/>
    <lineage>
        <taxon>unclassified sequences</taxon>
        <taxon>metagenomes</taxon>
        <taxon>ecological metagenomes</taxon>
    </lineage>
</organism>
<comment type="caution">
    <text evidence="2">The sequence shown here is derived from an EMBL/GenBank/DDBJ whole genome shotgun (WGS) entry which is preliminary data.</text>
</comment>
<keyword evidence="1" id="KW-0472">Membrane</keyword>
<keyword evidence="1" id="KW-0812">Transmembrane</keyword>
<evidence type="ECO:0000313" key="2">
    <source>
        <dbReference type="EMBL" id="KKN90704.1"/>
    </source>
</evidence>
<evidence type="ECO:0000256" key="1">
    <source>
        <dbReference type="SAM" id="Phobius"/>
    </source>
</evidence>
<dbReference type="AlphaFoldDB" id="A0A0F9UGA4"/>
<dbReference type="EMBL" id="LAZR01000108">
    <property type="protein sequence ID" value="KKN90704.1"/>
    <property type="molecule type" value="Genomic_DNA"/>
</dbReference>
<feature type="transmembrane region" description="Helical" evidence="1">
    <location>
        <begin position="225"/>
        <end position="244"/>
    </location>
</feature>
<keyword evidence="1" id="KW-1133">Transmembrane helix</keyword>
<proteinExistence type="predicted"/>
<feature type="transmembrane region" description="Helical" evidence="1">
    <location>
        <begin position="256"/>
        <end position="279"/>
    </location>
</feature>
<sequence length="289" mass="31141">MQIDIRPLRFGWALTRAALVLVPFAYFGLLFAVAVHEVIGHGLMSLAVGGEFLGFQLDFDGMGYALIPLATGTETWQQILVLSGGVVATSILGACLLSCAYVFRRRPWVSLPMVVVSFDLLLEGIPYVFWNALKPVPPGDIGMILTMTDSIWLRVVLIALGGALMVAVVWGLTALFYVILESWLSDGRGLRGKARVLLLAMLGVVPAMSWFVFDWNQLTPGIGATPNIVGALLHVLAAASLLWISPRVLQLRSDRGAGLAAIVGWSLAAVSIAATAMWFRDGVVFFDSP</sequence>
<feature type="transmembrane region" description="Helical" evidence="1">
    <location>
        <begin position="110"/>
        <end position="131"/>
    </location>
</feature>
<gene>
    <name evidence="2" type="ORF">LCGC14_0226470</name>
</gene>